<sequence>MWFKSLALSALAFAAITSAQYTGPCSANNCGASGTVCARGWLCVPWPSFDPALRKGCTCSTA</sequence>
<feature type="chain" id="PRO_5042053851" description="CBM1 domain-containing protein" evidence="1">
    <location>
        <begin position="20"/>
        <end position="62"/>
    </location>
</feature>
<reference evidence="2" key="1">
    <citation type="journal article" date="2023" name="Mol. Phylogenet. Evol.">
        <title>Genome-scale phylogeny and comparative genomics of the fungal order Sordariales.</title>
        <authorList>
            <person name="Hensen N."/>
            <person name="Bonometti L."/>
            <person name="Westerberg I."/>
            <person name="Brannstrom I.O."/>
            <person name="Guillou S."/>
            <person name="Cros-Aarteil S."/>
            <person name="Calhoun S."/>
            <person name="Haridas S."/>
            <person name="Kuo A."/>
            <person name="Mondo S."/>
            <person name="Pangilinan J."/>
            <person name="Riley R."/>
            <person name="LaButti K."/>
            <person name="Andreopoulos B."/>
            <person name="Lipzen A."/>
            <person name="Chen C."/>
            <person name="Yan M."/>
            <person name="Daum C."/>
            <person name="Ng V."/>
            <person name="Clum A."/>
            <person name="Steindorff A."/>
            <person name="Ohm R.A."/>
            <person name="Martin F."/>
            <person name="Silar P."/>
            <person name="Natvig D.O."/>
            <person name="Lalanne C."/>
            <person name="Gautier V."/>
            <person name="Ament-Velasquez S.L."/>
            <person name="Kruys A."/>
            <person name="Hutchinson M.I."/>
            <person name="Powell A.J."/>
            <person name="Barry K."/>
            <person name="Miller A.N."/>
            <person name="Grigoriev I.V."/>
            <person name="Debuchy R."/>
            <person name="Gladieux P."/>
            <person name="Hiltunen Thoren M."/>
            <person name="Johannesson H."/>
        </authorList>
    </citation>
    <scope>NUCLEOTIDE SEQUENCE</scope>
    <source>
        <strain evidence="2">CBS 232.78</strain>
    </source>
</reference>
<organism evidence="2 3">
    <name type="scientific">Podospora didyma</name>
    <dbReference type="NCBI Taxonomy" id="330526"/>
    <lineage>
        <taxon>Eukaryota</taxon>
        <taxon>Fungi</taxon>
        <taxon>Dikarya</taxon>
        <taxon>Ascomycota</taxon>
        <taxon>Pezizomycotina</taxon>
        <taxon>Sordariomycetes</taxon>
        <taxon>Sordariomycetidae</taxon>
        <taxon>Sordariales</taxon>
        <taxon>Podosporaceae</taxon>
        <taxon>Podospora</taxon>
    </lineage>
</organism>
<accession>A0AAE0NSQ3</accession>
<gene>
    <name evidence="2" type="ORF">B0H63DRAFT_468366</name>
</gene>
<evidence type="ECO:0000313" key="2">
    <source>
        <dbReference type="EMBL" id="KAK3386775.1"/>
    </source>
</evidence>
<proteinExistence type="predicted"/>
<dbReference type="AlphaFoldDB" id="A0AAE0NSQ3"/>
<dbReference type="Proteomes" id="UP001285441">
    <property type="component" value="Unassembled WGS sequence"/>
</dbReference>
<reference evidence="2" key="2">
    <citation type="submission" date="2023-06" db="EMBL/GenBank/DDBJ databases">
        <authorList>
            <consortium name="Lawrence Berkeley National Laboratory"/>
            <person name="Haridas S."/>
            <person name="Hensen N."/>
            <person name="Bonometti L."/>
            <person name="Westerberg I."/>
            <person name="Brannstrom I.O."/>
            <person name="Guillou S."/>
            <person name="Cros-Aarteil S."/>
            <person name="Calhoun S."/>
            <person name="Kuo A."/>
            <person name="Mondo S."/>
            <person name="Pangilinan J."/>
            <person name="Riley R."/>
            <person name="LaButti K."/>
            <person name="Andreopoulos B."/>
            <person name="Lipzen A."/>
            <person name="Chen C."/>
            <person name="Yanf M."/>
            <person name="Daum C."/>
            <person name="Ng V."/>
            <person name="Clum A."/>
            <person name="Steindorff A."/>
            <person name="Ohm R."/>
            <person name="Martin F."/>
            <person name="Silar P."/>
            <person name="Natvig D."/>
            <person name="Lalanne C."/>
            <person name="Gautier V."/>
            <person name="Ament-velasquez S.L."/>
            <person name="Kruys A."/>
            <person name="Hutchinson M.I."/>
            <person name="Powell A.J."/>
            <person name="Barry K."/>
            <person name="Miller A.N."/>
            <person name="Grigoriev I.V."/>
            <person name="Debuchy R."/>
            <person name="Gladieux P."/>
            <person name="Thoren M.H."/>
            <person name="Johannesson H."/>
        </authorList>
    </citation>
    <scope>NUCLEOTIDE SEQUENCE</scope>
    <source>
        <strain evidence="2">CBS 232.78</strain>
    </source>
</reference>
<keyword evidence="1" id="KW-0732">Signal</keyword>
<protein>
    <recommendedName>
        <fullName evidence="4">CBM1 domain-containing protein</fullName>
    </recommendedName>
</protein>
<comment type="caution">
    <text evidence="2">The sequence shown here is derived from an EMBL/GenBank/DDBJ whole genome shotgun (WGS) entry which is preliminary data.</text>
</comment>
<keyword evidence="3" id="KW-1185">Reference proteome</keyword>
<feature type="signal peptide" evidence="1">
    <location>
        <begin position="1"/>
        <end position="19"/>
    </location>
</feature>
<name>A0AAE0NSQ3_9PEZI</name>
<dbReference type="EMBL" id="JAULSW010000003">
    <property type="protein sequence ID" value="KAK3386775.1"/>
    <property type="molecule type" value="Genomic_DNA"/>
</dbReference>
<evidence type="ECO:0008006" key="4">
    <source>
        <dbReference type="Google" id="ProtNLM"/>
    </source>
</evidence>
<evidence type="ECO:0000256" key="1">
    <source>
        <dbReference type="SAM" id="SignalP"/>
    </source>
</evidence>
<evidence type="ECO:0000313" key="3">
    <source>
        <dbReference type="Proteomes" id="UP001285441"/>
    </source>
</evidence>